<comment type="caution">
    <text evidence="8">The sequence shown here is derived from an EMBL/GenBank/DDBJ whole genome shotgun (WGS) entry which is preliminary data.</text>
</comment>
<name>A0A8S3YWP6_9EUPU</name>
<dbReference type="Pfam" id="PF06910">
    <property type="entry name" value="MEA1"/>
    <property type="match status" value="1"/>
</dbReference>
<evidence type="ECO:0000256" key="3">
    <source>
        <dbReference type="ARBA" id="ARBA00022473"/>
    </source>
</evidence>
<proteinExistence type="predicted"/>
<dbReference type="Proteomes" id="UP000678393">
    <property type="component" value="Unassembled WGS sequence"/>
</dbReference>
<dbReference type="AlphaFoldDB" id="A0A8S3YWP6"/>
<feature type="compositionally biased region" description="Basic and acidic residues" evidence="7">
    <location>
        <begin position="8"/>
        <end position="18"/>
    </location>
</feature>
<keyword evidence="9" id="KW-1185">Reference proteome</keyword>
<keyword evidence="4" id="KW-0597">Phosphoprotein</keyword>
<evidence type="ECO:0000256" key="6">
    <source>
        <dbReference type="ARBA" id="ARBA00022871"/>
    </source>
</evidence>
<evidence type="ECO:0000313" key="8">
    <source>
        <dbReference type="EMBL" id="CAG5121159.1"/>
    </source>
</evidence>
<feature type="compositionally biased region" description="Acidic residues" evidence="7">
    <location>
        <begin position="34"/>
        <end position="44"/>
    </location>
</feature>
<gene>
    <name evidence="8" type="ORF">CUNI_LOCUS6717</name>
</gene>
<feature type="region of interest" description="Disordered" evidence="7">
    <location>
        <begin position="216"/>
        <end position="236"/>
    </location>
</feature>
<feature type="compositionally biased region" description="Polar residues" evidence="7">
    <location>
        <begin position="216"/>
        <end position="228"/>
    </location>
</feature>
<protein>
    <recommendedName>
        <fullName evidence="2">Male-enhanced antigen 1</fullName>
    </recommendedName>
</protein>
<accession>A0A8S3YWP6</accession>
<evidence type="ECO:0000256" key="4">
    <source>
        <dbReference type="ARBA" id="ARBA00022553"/>
    </source>
</evidence>
<organism evidence="8 9">
    <name type="scientific">Candidula unifasciata</name>
    <dbReference type="NCBI Taxonomy" id="100452"/>
    <lineage>
        <taxon>Eukaryota</taxon>
        <taxon>Metazoa</taxon>
        <taxon>Spiralia</taxon>
        <taxon>Lophotrochozoa</taxon>
        <taxon>Mollusca</taxon>
        <taxon>Gastropoda</taxon>
        <taxon>Heterobranchia</taxon>
        <taxon>Euthyneura</taxon>
        <taxon>Panpulmonata</taxon>
        <taxon>Eupulmonata</taxon>
        <taxon>Stylommatophora</taxon>
        <taxon>Helicina</taxon>
        <taxon>Helicoidea</taxon>
        <taxon>Geomitridae</taxon>
        <taxon>Candidula</taxon>
    </lineage>
</organism>
<feature type="compositionally biased region" description="Acidic residues" evidence="7">
    <location>
        <begin position="58"/>
        <end position="68"/>
    </location>
</feature>
<dbReference type="InterPro" id="IPR009685">
    <property type="entry name" value="MEA1"/>
</dbReference>
<evidence type="ECO:0000313" key="9">
    <source>
        <dbReference type="Proteomes" id="UP000678393"/>
    </source>
</evidence>
<keyword evidence="6" id="KW-0744">Spermatogenesis</keyword>
<keyword evidence="5" id="KW-0221">Differentiation</keyword>
<sequence>MAPVPENNNKDAPSRDDSENFFNPDLTIPVGSSDSDDSDLDGEENIGAPGGYSLLPQEPDENGFESDDSFVYSTENIDDPSHAASFRAETSAGLADSTVNTLTESVLLTEEGAVAPTVPASTSTSHPAFIAKFPYGKIPSYMQVSFVPRAAREKEEQLWNQHRQEASKSTLDPVEESSILKAMSHFSLPTENIPDWARDLSDDQWQQQIVSRISKISDTAERSTTARPLTSPDFIEKSTDTKTAALAADDTWVAEFAEDTNSTDRK</sequence>
<keyword evidence="3" id="KW-0217">Developmental protein</keyword>
<dbReference type="GO" id="GO:0007283">
    <property type="term" value="P:spermatogenesis"/>
    <property type="evidence" value="ECO:0007669"/>
    <property type="project" value="UniProtKB-KW"/>
</dbReference>
<dbReference type="EMBL" id="CAJHNH020001028">
    <property type="protein sequence ID" value="CAG5121159.1"/>
    <property type="molecule type" value="Genomic_DNA"/>
</dbReference>
<dbReference type="PANTHER" id="PTHR17005">
    <property type="entry name" value="MALE-ENHANCED ANTIGEN-1"/>
    <property type="match status" value="1"/>
</dbReference>
<evidence type="ECO:0000256" key="1">
    <source>
        <dbReference type="ARBA" id="ARBA00002540"/>
    </source>
</evidence>
<evidence type="ECO:0000256" key="5">
    <source>
        <dbReference type="ARBA" id="ARBA00022782"/>
    </source>
</evidence>
<dbReference type="GO" id="GO:0030154">
    <property type="term" value="P:cell differentiation"/>
    <property type="evidence" value="ECO:0007669"/>
    <property type="project" value="UniProtKB-KW"/>
</dbReference>
<feature type="region of interest" description="Disordered" evidence="7">
    <location>
        <begin position="1"/>
        <end position="76"/>
    </location>
</feature>
<comment type="function">
    <text evidence="1">May play an important role in spermatogenesis and/or testis development.</text>
</comment>
<evidence type="ECO:0000256" key="2">
    <source>
        <dbReference type="ARBA" id="ARBA00022245"/>
    </source>
</evidence>
<reference evidence="8" key="1">
    <citation type="submission" date="2021-04" db="EMBL/GenBank/DDBJ databases">
        <authorList>
            <consortium name="Molecular Ecology Group"/>
        </authorList>
    </citation>
    <scope>NUCLEOTIDE SEQUENCE</scope>
</reference>
<evidence type="ECO:0000256" key="7">
    <source>
        <dbReference type="SAM" id="MobiDB-lite"/>
    </source>
</evidence>
<dbReference type="OrthoDB" id="5593200at2759"/>